<proteinExistence type="predicted"/>
<evidence type="ECO:0000313" key="3">
    <source>
        <dbReference type="Proteomes" id="UP000199382"/>
    </source>
</evidence>
<sequence length="89" mass="10063">MNSFKHSFGDHLEQICRLRSKDAVFAEICRDYETLMELMPLDANDPTIADVNESLAGLEQEIWSYLGPPGDRTSEAPSTLHHANHRQGH</sequence>
<keyword evidence="3" id="KW-1185">Reference proteome</keyword>
<evidence type="ECO:0000313" key="2">
    <source>
        <dbReference type="EMBL" id="SDK85496.1"/>
    </source>
</evidence>
<protein>
    <submittedName>
        <fullName evidence="2">Uncharacterized protein</fullName>
    </submittedName>
</protein>
<dbReference type="EMBL" id="FNEK01000056">
    <property type="protein sequence ID" value="SDK85496.1"/>
    <property type="molecule type" value="Genomic_DNA"/>
</dbReference>
<dbReference type="Proteomes" id="UP000199382">
    <property type="component" value="Unassembled WGS sequence"/>
</dbReference>
<feature type="region of interest" description="Disordered" evidence="1">
    <location>
        <begin position="66"/>
        <end position="89"/>
    </location>
</feature>
<dbReference type="RefSeq" id="WP_068316606.1">
    <property type="nucleotide sequence ID" value="NZ_FNEK01000056.1"/>
</dbReference>
<evidence type="ECO:0000256" key="1">
    <source>
        <dbReference type="SAM" id="MobiDB-lite"/>
    </source>
</evidence>
<dbReference type="AlphaFoldDB" id="A0A1G9FAU8"/>
<organism evidence="2 3">
    <name type="scientific">Aliiruegeria lutimaris</name>
    <dbReference type="NCBI Taxonomy" id="571298"/>
    <lineage>
        <taxon>Bacteria</taxon>
        <taxon>Pseudomonadati</taxon>
        <taxon>Pseudomonadota</taxon>
        <taxon>Alphaproteobacteria</taxon>
        <taxon>Rhodobacterales</taxon>
        <taxon>Roseobacteraceae</taxon>
        <taxon>Aliiruegeria</taxon>
    </lineage>
</organism>
<reference evidence="2 3" key="1">
    <citation type="submission" date="2016-10" db="EMBL/GenBank/DDBJ databases">
        <authorList>
            <person name="de Groot N.N."/>
        </authorList>
    </citation>
    <scope>NUCLEOTIDE SEQUENCE [LARGE SCALE GENOMIC DNA]</scope>
    <source>
        <strain evidence="2 3">DSM 25294</strain>
    </source>
</reference>
<dbReference type="OrthoDB" id="7876144at2"/>
<gene>
    <name evidence="2" type="ORF">SAMN04488026_105627</name>
</gene>
<name>A0A1G9FAU8_9RHOB</name>
<accession>A0A1G9FAU8</accession>
<dbReference type="STRING" id="571298.SAMN04488026_105627"/>